<feature type="transmembrane region" description="Helical" evidence="8">
    <location>
        <begin position="244"/>
        <end position="273"/>
    </location>
</feature>
<evidence type="ECO:0000256" key="3">
    <source>
        <dbReference type="ARBA" id="ARBA00022428"/>
    </source>
</evidence>
<evidence type="ECO:0000256" key="8">
    <source>
        <dbReference type="SAM" id="Phobius"/>
    </source>
</evidence>
<dbReference type="GO" id="GO:0042371">
    <property type="term" value="P:vitamin K biosynthetic process"/>
    <property type="evidence" value="ECO:0007669"/>
    <property type="project" value="TreeGrafter"/>
</dbReference>
<feature type="transmembrane region" description="Helical" evidence="8">
    <location>
        <begin position="115"/>
        <end position="134"/>
    </location>
</feature>
<evidence type="ECO:0000256" key="6">
    <source>
        <dbReference type="ARBA" id="ARBA00022989"/>
    </source>
</evidence>
<accession>A0A974XG13</accession>
<dbReference type="EMBL" id="CP071444">
    <property type="protein sequence ID" value="QSX07955.1"/>
    <property type="molecule type" value="Genomic_DNA"/>
</dbReference>
<dbReference type="CDD" id="cd13962">
    <property type="entry name" value="PT_UbiA_UBIAD1"/>
    <property type="match status" value="1"/>
</dbReference>
<dbReference type="GO" id="GO:0009234">
    <property type="term" value="P:menaquinone biosynthetic process"/>
    <property type="evidence" value="ECO:0007669"/>
    <property type="project" value="UniProtKB-KW"/>
</dbReference>
<dbReference type="GO" id="GO:0046428">
    <property type="term" value="F:1,4-dihydroxy-2-naphthoate polyprenyltransferase activity"/>
    <property type="evidence" value="ECO:0007669"/>
    <property type="project" value="UniProtKB-EC"/>
</dbReference>
<evidence type="ECO:0000256" key="2">
    <source>
        <dbReference type="ARBA" id="ARBA00004863"/>
    </source>
</evidence>
<keyword evidence="6 8" id="KW-1133">Transmembrane helix</keyword>
<dbReference type="Gene3D" id="1.10.357.140">
    <property type="entry name" value="UbiA prenyltransferase"/>
    <property type="match status" value="1"/>
</dbReference>
<dbReference type="InterPro" id="IPR000537">
    <property type="entry name" value="UbiA_prenyltransferase"/>
</dbReference>
<evidence type="ECO:0000256" key="4">
    <source>
        <dbReference type="ARBA" id="ARBA00022679"/>
    </source>
</evidence>
<dbReference type="Pfam" id="PF01040">
    <property type="entry name" value="UbiA"/>
    <property type="match status" value="1"/>
</dbReference>
<comment type="pathway">
    <text evidence="2">Quinol/quinone metabolism; menaquinone biosynthesis.</text>
</comment>
<evidence type="ECO:0000256" key="1">
    <source>
        <dbReference type="ARBA" id="ARBA00004141"/>
    </source>
</evidence>
<evidence type="ECO:0000256" key="7">
    <source>
        <dbReference type="ARBA" id="ARBA00023136"/>
    </source>
</evidence>
<keyword evidence="4 9" id="KW-0808">Transferase</keyword>
<dbReference type="KEGG" id="alka:J0B03_09085"/>
<keyword evidence="7 8" id="KW-0472">Membrane</keyword>
<sequence length="318" mass="36177">MKLGQFLKLAEIQTKVASMVPLFIGTFFTLYYFQKFVPLHFFLMLVSLLSFDMATTVSNNYIDFLKAYKREGYGYEKHNAIVRHQLRESTVRMTLVVLLLVAVISGFLLFVHTHILTLLIGGAAFLVGILYSFGPIPISRTPFGEMFSGFVMGYFITFLAVFIHVVDLGPLAWTFQNSALLVQIDLDFLVRILLVSWPSIIGIGNIMLANNLCDMEEDWENRRFTLPIYIGKEKALTLFTWSYYSIYVVLLIGVFSGTLPIMGLLVLGTIPLLRKNIDAFHKIQTKKDTFHLAIKNFLLVDVSLLLILIISYLVSLFL</sequence>
<keyword evidence="3" id="KW-0474">Menaquinone biosynthesis</keyword>
<comment type="subcellular location">
    <subcellularLocation>
        <location evidence="1">Membrane</location>
        <topology evidence="1">Multi-pass membrane protein</topology>
    </subcellularLocation>
</comment>
<name>A0A974XG13_9FIRM</name>
<reference evidence="9" key="1">
    <citation type="submission" date="2021-03" db="EMBL/GenBank/DDBJ databases">
        <title>Alkalibacter marinus sp. nov., isolated from tidal flat sediment.</title>
        <authorList>
            <person name="Namirimu T."/>
            <person name="Yang J.-A."/>
            <person name="Yang S.-H."/>
            <person name="Kim Y.-J."/>
            <person name="Kwon K.K."/>
        </authorList>
    </citation>
    <scope>NUCLEOTIDE SEQUENCE</scope>
    <source>
        <strain evidence="9">ES005</strain>
    </source>
</reference>
<evidence type="ECO:0000313" key="10">
    <source>
        <dbReference type="Proteomes" id="UP000663499"/>
    </source>
</evidence>
<dbReference type="PIRSF" id="PIRSF005355">
    <property type="entry name" value="UBIAD1"/>
    <property type="match status" value="1"/>
</dbReference>
<organism evidence="9 10">
    <name type="scientific">Alkalibacter rhizosphaerae</name>
    <dbReference type="NCBI Taxonomy" id="2815577"/>
    <lineage>
        <taxon>Bacteria</taxon>
        <taxon>Bacillati</taxon>
        <taxon>Bacillota</taxon>
        <taxon>Clostridia</taxon>
        <taxon>Eubacteriales</taxon>
        <taxon>Eubacteriaceae</taxon>
        <taxon>Alkalibacter</taxon>
    </lineage>
</organism>
<feature type="transmembrane region" description="Helical" evidence="8">
    <location>
        <begin position="12"/>
        <end position="33"/>
    </location>
</feature>
<dbReference type="PANTHER" id="PTHR13929">
    <property type="entry name" value="1,4-DIHYDROXY-2-NAPHTHOATE OCTAPRENYLTRANSFERASE"/>
    <property type="match status" value="1"/>
</dbReference>
<dbReference type="GO" id="GO:0016020">
    <property type="term" value="C:membrane"/>
    <property type="evidence" value="ECO:0007669"/>
    <property type="project" value="UniProtKB-SubCell"/>
</dbReference>
<protein>
    <submittedName>
        <fullName evidence="9">1,4-dihydroxy-2-naphthoate polyprenyltransferase</fullName>
        <ecNumber evidence="9">2.5.1.74</ecNumber>
    </submittedName>
</protein>
<keyword evidence="5 8" id="KW-0812">Transmembrane</keyword>
<evidence type="ECO:0000256" key="5">
    <source>
        <dbReference type="ARBA" id="ARBA00022692"/>
    </source>
</evidence>
<dbReference type="AlphaFoldDB" id="A0A974XG13"/>
<keyword evidence="10" id="KW-1185">Reference proteome</keyword>
<dbReference type="NCBIfam" id="NF004752">
    <property type="entry name" value="PRK06080.1-4"/>
    <property type="match status" value="1"/>
</dbReference>
<feature type="transmembrane region" description="Helical" evidence="8">
    <location>
        <begin position="91"/>
        <end position="109"/>
    </location>
</feature>
<dbReference type="InterPro" id="IPR026046">
    <property type="entry name" value="UBIAD1"/>
</dbReference>
<feature type="transmembrane region" description="Helical" evidence="8">
    <location>
        <begin position="294"/>
        <end position="314"/>
    </location>
</feature>
<dbReference type="EC" id="2.5.1.74" evidence="9"/>
<proteinExistence type="predicted"/>
<dbReference type="InterPro" id="IPR044878">
    <property type="entry name" value="UbiA_sf"/>
</dbReference>
<feature type="transmembrane region" description="Helical" evidence="8">
    <location>
        <begin position="146"/>
        <end position="166"/>
    </location>
</feature>
<dbReference type="RefSeq" id="WP_207299297.1">
    <property type="nucleotide sequence ID" value="NZ_CP071444.1"/>
</dbReference>
<evidence type="ECO:0000313" key="9">
    <source>
        <dbReference type="EMBL" id="QSX07955.1"/>
    </source>
</evidence>
<gene>
    <name evidence="9" type="ORF">J0B03_09085</name>
</gene>
<dbReference type="Proteomes" id="UP000663499">
    <property type="component" value="Chromosome"/>
</dbReference>
<dbReference type="PANTHER" id="PTHR13929:SF0">
    <property type="entry name" value="UBIA PRENYLTRANSFERASE DOMAIN-CONTAINING PROTEIN 1"/>
    <property type="match status" value="1"/>
</dbReference>